<dbReference type="GO" id="GO:0043657">
    <property type="term" value="C:host cell"/>
    <property type="evidence" value="ECO:0007669"/>
    <property type="project" value="UniProtKB-SubCell"/>
</dbReference>
<dbReference type="Gene3D" id="1.10.510.10">
    <property type="entry name" value="Transferase(Phosphotransferase) domain 1"/>
    <property type="match status" value="1"/>
</dbReference>
<name>A0A8H4QUX1_9AGAR</name>
<reference evidence="5 6" key="1">
    <citation type="submission" date="2019-12" db="EMBL/GenBank/DDBJ databases">
        <authorList>
            <person name="Floudas D."/>
            <person name="Bentzer J."/>
            <person name="Ahren D."/>
            <person name="Johansson T."/>
            <person name="Persson P."/>
            <person name="Tunlid A."/>
        </authorList>
    </citation>
    <scope>NUCLEOTIDE SEQUENCE [LARGE SCALE GENOMIC DNA]</scope>
    <source>
        <strain evidence="5 6">CBS 102.39</strain>
    </source>
</reference>
<sequence length="598" mass="66936">MPVTLLCAYPAEIPIFFDVEVEPSKHISTLRKAIYEELQLYDSESYGGLKLKDLKLLNVAIPMRPKDTRVNRIRDYLHMHSSDTPLDAVDTIEEVFSTEPSSDVRVLVFTSEIIELLDVLAEPETASHKRKIRKNLNETVERKGLSRSPSDAISSTSKVQELITGCQVHINHVPVSLFNSALAKLQQCLDDPNFLVTDAEVKWAADYIRLATDFYPDESARKDAIKSTINSALGSEGQWATMLEQKADLPSYFTPNAFWDSEDGKFILMFLKVKNVPGIAGDPKLHCIADLLKVVSNSKYDTYRGVCNFPVVLLGIAGSRLQVSIAVYVGAVLVSDLVEIDLSRFGFHASDVTIRVAQIFKALSNCRKDLQKYYADIERRAKPATDITFLYPQPISATETPLPKIIYDQILDHDGKPLDKVPDFENRTTAMYTGTLDGKQVVVKFTRRYNAKAHQILADAGFAPQLHFCGLIVGNLYMVVMDYMPEAKCLADYEGNDLIGILPLAIEKVGVAVALLHAQNIVFADLRCGNIMVCGEHDKSVKLVDFDWAGTHGIDHYSATLNTQAKWHRDVVPHGLLHKEHDLWQLKELQDALKDMED</sequence>
<dbReference type="EMBL" id="JAACJL010000030">
    <property type="protein sequence ID" value="KAF4617837.1"/>
    <property type="molecule type" value="Genomic_DNA"/>
</dbReference>
<keyword evidence="3" id="KW-0964">Secreted</keyword>
<dbReference type="Proteomes" id="UP000521872">
    <property type="component" value="Unassembled WGS sequence"/>
</dbReference>
<keyword evidence="6" id="KW-1185">Reference proteome</keyword>
<accession>A0A8H4QUX1</accession>
<protein>
    <recommendedName>
        <fullName evidence="4">Crinkler effector protein N-terminal domain-containing protein</fullName>
    </recommendedName>
</protein>
<proteinExistence type="predicted"/>
<evidence type="ECO:0000259" key="4">
    <source>
        <dbReference type="Pfam" id="PF20147"/>
    </source>
</evidence>
<comment type="subcellular location">
    <subcellularLocation>
        <location evidence="1">Host cell</location>
    </subcellularLocation>
    <subcellularLocation>
        <location evidence="2">Secreted</location>
    </subcellularLocation>
</comment>
<comment type="caution">
    <text evidence="5">The sequence shown here is derived from an EMBL/GenBank/DDBJ whole genome shotgun (WGS) entry which is preliminary data.</text>
</comment>
<dbReference type="Pfam" id="PF20147">
    <property type="entry name" value="Crinkler"/>
    <property type="match status" value="1"/>
</dbReference>
<evidence type="ECO:0000313" key="6">
    <source>
        <dbReference type="Proteomes" id="UP000521872"/>
    </source>
</evidence>
<evidence type="ECO:0000256" key="1">
    <source>
        <dbReference type="ARBA" id="ARBA00004340"/>
    </source>
</evidence>
<dbReference type="InterPro" id="IPR045379">
    <property type="entry name" value="Crinkler_N"/>
</dbReference>
<evidence type="ECO:0000256" key="3">
    <source>
        <dbReference type="ARBA" id="ARBA00022525"/>
    </source>
</evidence>
<organism evidence="5 6">
    <name type="scientific">Agrocybe pediades</name>
    <dbReference type="NCBI Taxonomy" id="84607"/>
    <lineage>
        <taxon>Eukaryota</taxon>
        <taxon>Fungi</taxon>
        <taxon>Dikarya</taxon>
        <taxon>Basidiomycota</taxon>
        <taxon>Agaricomycotina</taxon>
        <taxon>Agaricomycetes</taxon>
        <taxon>Agaricomycetidae</taxon>
        <taxon>Agaricales</taxon>
        <taxon>Agaricineae</taxon>
        <taxon>Strophariaceae</taxon>
        <taxon>Agrocybe</taxon>
    </lineage>
</organism>
<gene>
    <name evidence="5" type="ORF">D9613_005701</name>
</gene>
<dbReference type="AlphaFoldDB" id="A0A8H4QUX1"/>
<dbReference type="GO" id="GO:0005576">
    <property type="term" value="C:extracellular region"/>
    <property type="evidence" value="ECO:0007669"/>
    <property type="project" value="UniProtKB-SubCell"/>
</dbReference>
<feature type="domain" description="Crinkler effector protein N-terminal" evidence="4">
    <location>
        <begin position="3"/>
        <end position="108"/>
    </location>
</feature>
<evidence type="ECO:0000313" key="5">
    <source>
        <dbReference type="EMBL" id="KAF4617837.1"/>
    </source>
</evidence>
<dbReference type="SUPFAM" id="SSF56112">
    <property type="entry name" value="Protein kinase-like (PK-like)"/>
    <property type="match status" value="1"/>
</dbReference>
<evidence type="ECO:0000256" key="2">
    <source>
        <dbReference type="ARBA" id="ARBA00004613"/>
    </source>
</evidence>
<dbReference type="InterPro" id="IPR011009">
    <property type="entry name" value="Kinase-like_dom_sf"/>
</dbReference>